<comment type="similarity">
    <text evidence="2">Belongs to the GTP-binding SRP family.</text>
</comment>
<comment type="caution">
    <text evidence="8">The sequence shown here is derived from an EMBL/GenBank/DDBJ whole genome shotgun (WGS) entry which is preliminary data.</text>
</comment>
<keyword evidence="4" id="KW-0342">GTP-binding</keyword>
<evidence type="ECO:0000256" key="2">
    <source>
        <dbReference type="ARBA" id="ARBA00008531"/>
    </source>
</evidence>
<evidence type="ECO:0000256" key="1">
    <source>
        <dbReference type="ARBA" id="ARBA00004413"/>
    </source>
</evidence>
<dbReference type="EMBL" id="JBHRTR010000025">
    <property type="protein sequence ID" value="MFC3227764.1"/>
    <property type="molecule type" value="Genomic_DNA"/>
</dbReference>
<evidence type="ECO:0000313" key="9">
    <source>
        <dbReference type="Proteomes" id="UP001595528"/>
    </source>
</evidence>
<evidence type="ECO:0000259" key="7">
    <source>
        <dbReference type="SMART" id="SM00962"/>
    </source>
</evidence>
<evidence type="ECO:0000256" key="3">
    <source>
        <dbReference type="ARBA" id="ARBA00022741"/>
    </source>
</evidence>
<dbReference type="Pfam" id="PF00448">
    <property type="entry name" value="SRP54"/>
    <property type="match status" value="1"/>
</dbReference>
<keyword evidence="9" id="KW-1185">Reference proteome</keyword>
<dbReference type="InterPro" id="IPR000897">
    <property type="entry name" value="SRP54_GTPase_dom"/>
</dbReference>
<sequence length="374" mass="38831">MRNFTAPNMSEAIRKVRDEFGEDAIIISSLQRGTGGGVQVTAAFERDPLAADPQTPPPRTLPVRPGPAASDGRPASPDEMPDPLAFDQVLNAALDQAPAVAGTAGLSQDQLVAAAEEMARILAWHGVPVRLNERLTLSAAGHGLGDPQGALARALDECFRFVPLPPAPKRPVVLVGMQGAGKTLACAKLAARAVLAGIKVTVISADTVRSGAVAQLSTFVDLLRQPMVTVESPHELARAVDTARDSGPVFIDTPGINPFDAAEVASMSELVAAAHGDAVLVMSAGGDPAEAGEIASVFAEAGARQLIGTRLDGSRRYGGLLAAAEDGRLRLANLSVHPYVADGLEPATARALARLLLRDPEDREIQAAFEKAIA</sequence>
<accession>A0ABV7KZN1</accession>
<dbReference type="RefSeq" id="WP_379900215.1">
    <property type="nucleotide sequence ID" value="NZ_JBHRTR010000025.1"/>
</dbReference>
<evidence type="ECO:0000256" key="5">
    <source>
        <dbReference type="ARBA" id="ARBA00023136"/>
    </source>
</evidence>
<dbReference type="SUPFAM" id="SSF52540">
    <property type="entry name" value="P-loop containing nucleoside triphosphate hydrolases"/>
    <property type="match status" value="1"/>
</dbReference>
<proteinExistence type="inferred from homology"/>
<evidence type="ECO:0000256" key="6">
    <source>
        <dbReference type="SAM" id="MobiDB-lite"/>
    </source>
</evidence>
<dbReference type="PANTHER" id="PTHR43134">
    <property type="entry name" value="SIGNAL RECOGNITION PARTICLE RECEPTOR SUBUNIT ALPHA"/>
    <property type="match status" value="1"/>
</dbReference>
<keyword evidence="3" id="KW-0547">Nucleotide-binding</keyword>
<dbReference type="Gene3D" id="3.40.50.300">
    <property type="entry name" value="P-loop containing nucleotide triphosphate hydrolases"/>
    <property type="match status" value="1"/>
</dbReference>
<protein>
    <recommendedName>
        <fullName evidence="7">SRP54-type proteins GTP-binding domain-containing protein</fullName>
    </recommendedName>
</protein>
<reference evidence="9" key="1">
    <citation type="journal article" date="2019" name="Int. J. Syst. Evol. Microbiol.">
        <title>The Global Catalogue of Microorganisms (GCM) 10K type strain sequencing project: providing services to taxonomists for standard genome sequencing and annotation.</title>
        <authorList>
            <consortium name="The Broad Institute Genomics Platform"/>
            <consortium name="The Broad Institute Genome Sequencing Center for Infectious Disease"/>
            <person name="Wu L."/>
            <person name="Ma J."/>
        </authorList>
    </citation>
    <scope>NUCLEOTIDE SEQUENCE [LARGE SCALE GENOMIC DNA]</scope>
    <source>
        <strain evidence="9">KCTC 42964</strain>
    </source>
</reference>
<dbReference type="SMART" id="SM00962">
    <property type="entry name" value="SRP54"/>
    <property type="match status" value="1"/>
</dbReference>
<evidence type="ECO:0000313" key="8">
    <source>
        <dbReference type="EMBL" id="MFC3227764.1"/>
    </source>
</evidence>
<dbReference type="InterPro" id="IPR027417">
    <property type="entry name" value="P-loop_NTPase"/>
</dbReference>
<dbReference type="PANTHER" id="PTHR43134:SF3">
    <property type="entry name" value="FLAGELLAR BIOSYNTHESIS PROTEIN FLHF"/>
    <property type="match status" value="1"/>
</dbReference>
<evidence type="ECO:0000256" key="4">
    <source>
        <dbReference type="ARBA" id="ARBA00023134"/>
    </source>
</evidence>
<keyword evidence="5" id="KW-0472">Membrane</keyword>
<organism evidence="8 9">
    <name type="scientific">Marinibaculum pumilum</name>
    <dbReference type="NCBI Taxonomy" id="1766165"/>
    <lineage>
        <taxon>Bacteria</taxon>
        <taxon>Pseudomonadati</taxon>
        <taxon>Pseudomonadota</taxon>
        <taxon>Alphaproteobacteria</taxon>
        <taxon>Rhodospirillales</taxon>
        <taxon>Rhodospirillaceae</taxon>
        <taxon>Marinibaculum</taxon>
    </lineage>
</organism>
<gene>
    <name evidence="8" type="ORF">ACFOGJ_11010</name>
</gene>
<feature type="domain" description="SRP54-type proteins GTP-binding" evidence="7">
    <location>
        <begin position="169"/>
        <end position="358"/>
    </location>
</feature>
<dbReference type="Proteomes" id="UP001595528">
    <property type="component" value="Unassembled WGS sequence"/>
</dbReference>
<feature type="region of interest" description="Disordered" evidence="6">
    <location>
        <begin position="45"/>
        <end position="81"/>
    </location>
</feature>
<comment type="subcellular location">
    <subcellularLocation>
        <location evidence="1">Cell membrane</location>
        <topology evidence="1">Peripheral membrane protein</topology>
        <orientation evidence="1">Cytoplasmic side</orientation>
    </subcellularLocation>
</comment>
<name>A0ABV7KZN1_9PROT</name>